<dbReference type="Proteomes" id="UP000266861">
    <property type="component" value="Unassembled WGS sequence"/>
</dbReference>
<keyword evidence="1" id="KW-0472">Membrane</keyword>
<protein>
    <submittedName>
        <fullName evidence="2">Uncharacterized protein</fullName>
    </submittedName>
</protein>
<dbReference type="EMBL" id="PQFF01000316">
    <property type="protein sequence ID" value="RHZ61606.1"/>
    <property type="molecule type" value="Genomic_DNA"/>
</dbReference>
<name>A0A397HJ71_9GLOM</name>
<accession>A0A397HJ71</accession>
<gene>
    <name evidence="2" type="ORF">Glove_346g114</name>
</gene>
<reference evidence="2 3" key="1">
    <citation type="submission" date="2018-08" db="EMBL/GenBank/DDBJ databases">
        <title>Genome and evolution of the arbuscular mycorrhizal fungus Diversispora epigaea (formerly Glomus versiforme) and its bacterial endosymbionts.</title>
        <authorList>
            <person name="Sun X."/>
            <person name="Fei Z."/>
            <person name="Harrison M."/>
        </authorList>
    </citation>
    <scope>NUCLEOTIDE SEQUENCE [LARGE SCALE GENOMIC DNA]</scope>
    <source>
        <strain evidence="2 3">IT104</strain>
    </source>
</reference>
<sequence length="324" mass="38269">MSDKKILVSTQGNLSIKEERLKNFFIARLNPNNQLVAEKYGEEYGKDLLLEKLVKLLIKNEILAKQSFNDHAEQKAKNELKYLSQRLAHTKDTIIDLEYRMRAFHKKLKHIVEQLGTAKRRDIKVKKIYGSKYPGPVQKKRNENKYRGITSRFDLIRKNNKYMLTWVSREMTSVKRQHTIEMIYSVIPENTMIYVIIAVVFIYLRKTASPILTPIPVTADQNIKKLEKLSWLNNEINRIRTESEWKSEARSAGQVSATSYRCEYSDGTETLWVEFIALFDKRRKREKRSPTKIYNVLSEEIDLTLAKFYRHQKSLQRTSLDNFR</sequence>
<keyword evidence="1" id="KW-0812">Transmembrane</keyword>
<dbReference type="AlphaFoldDB" id="A0A397HJ71"/>
<comment type="caution">
    <text evidence="2">The sequence shown here is derived from an EMBL/GenBank/DDBJ whole genome shotgun (WGS) entry which is preliminary data.</text>
</comment>
<evidence type="ECO:0000313" key="2">
    <source>
        <dbReference type="EMBL" id="RHZ61606.1"/>
    </source>
</evidence>
<proteinExistence type="predicted"/>
<feature type="transmembrane region" description="Helical" evidence="1">
    <location>
        <begin position="182"/>
        <end position="204"/>
    </location>
</feature>
<keyword evidence="1" id="KW-1133">Transmembrane helix</keyword>
<keyword evidence="3" id="KW-1185">Reference proteome</keyword>
<evidence type="ECO:0000313" key="3">
    <source>
        <dbReference type="Proteomes" id="UP000266861"/>
    </source>
</evidence>
<organism evidence="2 3">
    <name type="scientific">Diversispora epigaea</name>
    <dbReference type="NCBI Taxonomy" id="1348612"/>
    <lineage>
        <taxon>Eukaryota</taxon>
        <taxon>Fungi</taxon>
        <taxon>Fungi incertae sedis</taxon>
        <taxon>Mucoromycota</taxon>
        <taxon>Glomeromycotina</taxon>
        <taxon>Glomeromycetes</taxon>
        <taxon>Diversisporales</taxon>
        <taxon>Diversisporaceae</taxon>
        <taxon>Diversispora</taxon>
    </lineage>
</organism>
<evidence type="ECO:0000256" key="1">
    <source>
        <dbReference type="SAM" id="Phobius"/>
    </source>
</evidence>